<feature type="zinc finger region" description="C3H1-type" evidence="2">
    <location>
        <begin position="740"/>
        <end position="763"/>
    </location>
</feature>
<accession>K3WGZ9</accession>
<dbReference type="Pfam" id="PF08711">
    <property type="entry name" value="Med26"/>
    <property type="match status" value="1"/>
</dbReference>
<feature type="domain" description="TFIIS N-terminal" evidence="5">
    <location>
        <begin position="196"/>
        <end position="270"/>
    </location>
</feature>
<feature type="compositionally biased region" description="Low complexity" evidence="3">
    <location>
        <begin position="308"/>
        <end position="324"/>
    </location>
</feature>
<evidence type="ECO:0000259" key="5">
    <source>
        <dbReference type="PROSITE" id="PS51319"/>
    </source>
</evidence>
<feature type="compositionally biased region" description="Pro residues" evidence="3">
    <location>
        <begin position="686"/>
        <end position="702"/>
    </location>
</feature>
<dbReference type="GO" id="GO:0072357">
    <property type="term" value="C:PTW/PP1 phosphatase complex"/>
    <property type="evidence" value="ECO:0007669"/>
    <property type="project" value="TreeGrafter"/>
</dbReference>
<name>K3WGZ9_GLOUD</name>
<dbReference type="InParanoid" id="K3WGZ9"/>
<dbReference type="eggNOG" id="ENOG502QTSU">
    <property type="taxonomic scope" value="Eukaryota"/>
</dbReference>
<feature type="domain" description="C3H1-type" evidence="4">
    <location>
        <begin position="740"/>
        <end position="763"/>
    </location>
</feature>
<keyword evidence="2" id="KW-0862">Zinc</keyword>
<dbReference type="Gene3D" id="1.20.930.10">
    <property type="entry name" value="Conserved domain common to transcription factors TFIIS, elongin A, CRSP70"/>
    <property type="match status" value="1"/>
</dbReference>
<feature type="region of interest" description="Disordered" evidence="3">
    <location>
        <begin position="561"/>
        <end position="605"/>
    </location>
</feature>
<organism evidence="6 7">
    <name type="scientific">Globisporangium ultimum (strain ATCC 200006 / CBS 805.95 / DAOM BR144)</name>
    <name type="common">Pythium ultimum</name>
    <dbReference type="NCBI Taxonomy" id="431595"/>
    <lineage>
        <taxon>Eukaryota</taxon>
        <taxon>Sar</taxon>
        <taxon>Stramenopiles</taxon>
        <taxon>Oomycota</taxon>
        <taxon>Peronosporomycetes</taxon>
        <taxon>Pythiales</taxon>
        <taxon>Pythiaceae</taxon>
        <taxon>Globisporangium</taxon>
    </lineage>
</organism>
<dbReference type="GO" id="GO:0008270">
    <property type="term" value="F:zinc ion binding"/>
    <property type="evidence" value="ECO:0007669"/>
    <property type="project" value="UniProtKB-KW"/>
</dbReference>
<dbReference type="PROSITE" id="PS50103">
    <property type="entry name" value="ZF_C3H1"/>
    <property type="match status" value="1"/>
</dbReference>
<dbReference type="InterPro" id="IPR000571">
    <property type="entry name" value="Znf_CCCH"/>
</dbReference>
<dbReference type="PANTHER" id="PTHR46557:SF1">
    <property type="entry name" value="SERINE_THREONINE-PROTEIN PHOSPHATASE 1 REGULATORY SUBUNIT 10"/>
    <property type="match status" value="1"/>
</dbReference>
<dbReference type="GO" id="GO:0000785">
    <property type="term" value="C:chromatin"/>
    <property type="evidence" value="ECO:0007669"/>
    <property type="project" value="TreeGrafter"/>
</dbReference>
<feature type="region of interest" description="Disordered" evidence="3">
    <location>
        <begin position="301"/>
        <end position="359"/>
    </location>
</feature>
<dbReference type="EMBL" id="GL376567">
    <property type="status" value="NOT_ANNOTATED_CDS"/>
    <property type="molecule type" value="Genomic_DNA"/>
</dbReference>
<evidence type="ECO:0000256" key="3">
    <source>
        <dbReference type="SAM" id="MobiDB-lite"/>
    </source>
</evidence>
<dbReference type="AlphaFoldDB" id="K3WGZ9"/>
<reference evidence="6" key="3">
    <citation type="submission" date="2015-02" db="UniProtKB">
        <authorList>
            <consortium name="EnsemblProtists"/>
        </authorList>
    </citation>
    <scope>IDENTIFICATION</scope>
    <source>
        <strain evidence="6">DAOM BR144</strain>
    </source>
</reference>
<feature type="compositionally biased region" description="Low complexity" evidence="3">
    <location>
        <begin position="395"/>
        <end position="405"/>
    </location>
</feature>
<protein>
    <recommendedName>
        <fullName evidence="8">Serine/threonine-protein phosphatase 1 regulatory subunit 10</fullName>
    </recommendedName>
</protein>
<dbReference type="SUPFAM" id="SSF47676">
    <property type="entry name" value="Conserved domain common to transcription factors TFIIS, elongin A, CRSP70"/>
    <property type="match status" value="1"/>
</dbReference>
<evidence type="ECO:0000256" key="1">
    <source>
        <dbReference type="PROSITE-ProRule" id="PRU00649"/>
    </source>
</evidence>
<reference evidence="7" key="2">
    <citation type="submission" date="2010-04" db="EMBL/GenBank/DDBJ databases">
        <authorList>
            <person name="Buell R."/>
            <person name="Hamilton J."/>
            <person name="Hostetler J."/>
        </authorList>
    </citation>
    <scope>NUCLEOTIDE SEQUENCE [LARGE SCALE GENOMIC DNA]</scope>
    <source>
        <strain evidence="7">DAOM:BR144</strain>
    </source>
</reference>
<feature type="region of interest" description="Disordered" evidence="3">
    <location>
        <begin position="371"/>
        <end position="413"/>
    </location>
</feature>
<dbReference type="HOGENOM" id="CLU_015444_0_0_1"/>
<keyword evidence="1" id="KW-0539">Nucleus</keyword>
<dbReference type="VEuPathDB" id="FungiDB:PYU1_G004230"/>
<dbReference type="PANTHER" id="PTHR46557">
    <property type="entry name" value="SERINE/THREONINE-PROTEIN PHOSPHATASE 1 REGULATORY SUBUNIT 10-RELATED"/>
    <property type="match status" value="1"/>
</dbReference>
<sequence>MEVATSPSKVSSWLNHEANMNVEMNPVGSFPSLLDQQQQQIPSHAAQVQLQQAPSQFVHPVTSVAMANATPMTTLSATIDPKANLANVDAPVKQEDNLVKKDIQVPSMLKNMIWEATIDEAKPGNTSEASFLQLIDGNLCLTSVSDISKFLNLLKNAKTEPERALVLVILRTTATSENMKLAKTCTAAYEKCGGLKIAKRWLEEAVEWSYTDLLVLLLDVLKKLPLQLASITEARINEPIVNLRKNAREEKVKRTAQDLLKYWRTKFTEKANKASAAAATTLAPVVDAAAPKAVVPSVTNPVKAAENKPSATPATPASSSATKPGEGSPSQTKPLKKRTIKRLERLPYGGGTSVSKSGDLIGNLMQRKNAKDAASIKPKNDSLMQKLSSKEVASESKSASSKSGSSPPPAETKRVEEFTMELPTIQSFNAAVNTVSKKIRWADENGKDLVKIKLIESWRDLIMHDPNQNEESFRDAKLREHADERHAMKSHKESEKFVVAIAHEWSAPALVRLPEALEKRRQPVSTDEVAIQRARTRREMEYLVLDGEIPPVSPKEWVRAPTELQRGPPVEIPLSDVGPPATTEPTSSAPSYANQQYYTDESEEDAALREALGPLQKSTIALLLENEDILPQVYDEAQRNGNRIPDGRVIEILEQRRHQQHQQRFGPPSGNGGYNNYGGGNGPNYHQPPPAYNDYNRPPPQSGPYQQQQSHKRKAPGGGGILSDAPPSKRLTKRGTAALPCMYFSTPSGCKHGNSCQFAHEYGPPSSAGPGGNNEYIYNAPHGGHGHVGGRFGHNHHPMGMRGGGGGNMRHMRGGR</sequence>
<dbReference type="InterPro" id="IPR035441">
    <property type="entry name" value="TFIIS/LEDGF_dom_sf"/>
</dbReference>
<evidence type="ECO:0000259" key="4">
    <source>
        <dbReference type="PROSITE" id="PS50103"/>
    </source>
</evidence>
<dbReference type="EnsemblProtists" id="PYU1_T004240">
    <property type="protein sequence ID" value="PYU1_T004240"/>
    <property type="gene ID" value="PYU1_G004230"/>
</dbReference>
<proteinExistence type="predicted"/>
<dbReference type="Proteomes" id="UP000019132">
    <property type="component" value="Unassembled WGS sequence"/>
</dbReference>
<keyword evidence="7" id="KW-1185">Reference proteome</keyword>
<dbReference type="PROSITE" id="PS51319">
    <property type="entry name" value="TFIIS_N"/>
    <property type="match status" value="1"/>
</dbReference>
<dbReference type="GO" id="GO:0008157">
    <property type="term" value="F:protein phosphatase 1 binding"/>
    <property type="evidence" value="ECO:0007669"/>
    <property type="project" value="TreeGrafter"/>
</dbReference>
<feature type="compositionally biased region" description="Gly residues" evidence="3">
    <location>
        <begin position="669"/>
        <end position="682"/>
    </location>
</feature>
<dbReference type="OMA" id="PGHHMRG"/>
<dbReference type="GO" id="GO:0005634">
    <property type="term" value="C:nucleus"/>
    <property type="evidence" value="ECO:0007669"/>
    <property type="project" value="UniProtKB-SubCell"/>
</dbReference>
<feature type="region of interest" description="Disordered" evidence="3">
    <location>
        <begin position="656"/>
        <end position="732"/>
    </location>
</feature>
<keyword evidence="2" id="KW-0479">Metal-binding</keyword>
<evidence type="ECO:0000313" key="7">
    <source>
        <dbReference type="Proteomes" id="UP000019132"/>
    </source>
</evidence>
<evidence type="ECO:0000256" key="2">
    <source>
        <dbReference type="PROSITE-ProRule" id="PRU00723"/>
    </source>
</evidence>
<feature type="compositionally biased region" description="Low complexity" evidence="3">
    <location>
        <begin position="579"/>
        <end position="593"/>
    </location>
</feature>
<evidence type="ECO:0008006" key="8">
    <source>
        <dbReference type="Google" id="ProtNLM"/>
    </source>
</evidence>
<dbReference type="InterPro" id="IPR017923">
    <property type="entry name" value="TFIIS_N"/>
</dbReference>
<reference evidence="7" key="1">
    <citation type="journal article" date="2010" name="Genome Biol.">
        <title>Genome sequence of the necrotrophic plant pathogen Pythium ultimum reveals original pathogenicity mechanisms and effector repertoire.</title>
        <authorList>
            <person name="Levesque C.A."/>
            <person name="Brouwer H."/>
            <person name="Cano L."/>
            <person name="Hamilton J.P."/>
            <person name="Holt C."/>
            <person name="Huitema E."/>
            <person name="Raffaele S."/>
            <person name="Robideau G.P."/>
            <person name="Thines M."/>
            <person name="Win J."/>
            <person name="Zerillo M.M."/>
            <person name="Beakes G.W."/>
            <person name="Boore J.L."/>
            <person name="Busam D."/>
            <person name="Dumas B."/>
            <person name="Ferriera S."/>
            <person name="Fuerstenberg S.I."/>
            <person name="Gachon C.M."/>
            <person name="Gaulin E."/>
            <person name="Govers F."/>
            <person name="Grenville-Briggs L."/>
            <person name="Horner N."/>
            <person name="Hostetler J."/>
            <person name="Jiang R.H."/>
            <person name="Johnson J."/>
            <person name="Krajaejun T."/>
            <person name="Lin H."/>
            <person name="Meijer H.J."/>
            <person name="Moore B."/>
            <person name="Morris P."/>
            <person name="Phuntmart V."/>
            <person name="Puiu D."/>
            <person name="Shetty J."/>
            <person name="Stajich J.E."/>
            <person name="Tripathy S."/>
            <person name="Wawra S."/>
            <person name="van West P."/>
            <person name="Whitty B.R."/>
            <person name="Coutinho P.M."/>
            <person name="Henrissat B."/>
            <person name="Martin F."/>
            <person name="Thomas P.D."/>
            <person name="Tyler B.M."/>
            <person name="De Vries R.P."/>
            <person name="Kamoun S."/>
            <person name="Yandell M."/>
            <person name="Tisserat N."/>
            <person name="Buell C.R."/>
        </authorList>
    </citation>
    <scope>NUCLEOTIDE SEQUENCE</scope>
    <source>
        <strain evidence="7">DAOM:BR144</strain>
    </source>
</reference>
<evidence type="ECO:0000313" key="6">
    <source>
        <dbReference type="EnsemblProtists" id="PYU1_T004240"/>
    </source>
</evidence>
<keyword evidence="2" id="KW-0863">Zinc-finger</keyword>
<comment type="subcellular location">
    <subcellularLocation>
        <location evidence="1">Nucleus</location>
    </subcellularLocation>
</comment>